<keyword evidence="6 8" id="KW-0472">Membrane</keyword>
<sequence>MLTLLFSSPTQSISDVEALLKFKNSLSTPEALNSWDPNTGPCLDKNARWNGILCLDGNVIGLHLKSKGLSGNIDVDALASLQGLRTISLEDNEFSGPIPEINRLGYLKAVYLNNNNFTGQISPDFFLKMESLKKLWLANNAFSGDIPSSLTQLRNLLELHLENNQFLGEVPPLKQPPLVSLNLSNNQLRGEIPMSLLHFKASSFEGNPKLCGEVIGVDCITIISNNNQSTSQNSTSPQGELSNLKQSHNNNHFVGVIALVMSIILVLLSLVIIAIFVMKKRRVYKDDIPTTTQNNDDTNSIATTSTTTASNTRSKDGVHVNERAIEVGVEPILQKNSSHSSTSSRRSNNSEKSSRKSSVKGSSNRGVSSSVGGLGQGDLTMVNDEKGVIVLADLMKASAEVLGNGGIGSAYKAIMGNGLGVVVKRMRELNRLESDAFDVEIRKLASLRHRNILPPLAYHYRKDEKLVVYEYVAKGSLHYLLHGDRGISHEELNWPTRLKIIRGTTEGLYYLHSQLQSYDLPHGNLKSSNILIDTQNEPLLSDYGFSPMTNPSVAAQALFGYRAPEAIQHQTISPTCDIYCLGVVILEILTRKFPSQYLSTTKGGTDVVQWVTSAIEEGREVELLDPDIVSHSTSCKESMVKMLHVGVACTEPNRDKRLNLTEVRERIERFKSTLTSSSFEYHDVFVDDCIENSSKGSSDRNLRNLIGAGEQCDGVYIFRPVRARNPQANKVVISNASLLWHKRLGHPSMQVVSSLPRVSRSTHDHSSSSDSVQDSQTPPETDEVTAHPRQQLSGRRQAVDQHVVLLPVCETEQTAAHPRQQLPGHRQAAEGLVQQRVQAAAGSSAPLATEQPCTQQKGDAQAVVVPVGSGEPAGGGSSSGDNSGDVACDTSRSGNGNVRSSTVVERELNGCFVGGGRWIYAKGLGGSVFSTTRKVLVAPTPGALKSGGAGLLGNGWFSGCSDKR</sequence>
<dbReference type="InterPro" id="IPR011009">
    <property type="entry name" value="Kinase-like_dom_sf"/>
</dbReference>
<dbReference type="Gene3D" id="3.80.10.10">
    <property type="entry name" value="Ribonuclease Inhibitor"/>
    <property type="match status" value="2"/>
</dbReference>
<dbReference type="OMA" id="YLHMELA"/>
<dbReference type="InterPro" id="IPR032675">
    <property type="entry name" value="LRR_dom_sf"/>
</dbReference>
<keyword evidence="3 8" id="KW-0812">Transmembrane</keyword>
<proteinExistence type="predicted"/>
<feature type="compositionally biased region" description="Basic and acidic residues" evidence="7">
    <location>
        <begin position="313"/>
        <end position="325"/>
    </location>
</feature>
<evidence type="ECO:0000256" key="6">
    <source>
        <dbReference type="ARBA" id="ARBA00023136"/>
    </source>
</evidence>
<dbReference type="SUPFAM" id="SSF56112">
    <property type="entry name" value="Protein kinase-like (PK-like)"/>
    <property type="match status" value="1"/>
</dbReference>
<dbReference type="PANTHER" id="PTHR48007">
    <property type="entry name" value="LEUCINE-RICH REPEAT RECEPTOR-LIKE PROTEIN KINASE PXC1"/>
    <property type="match status" value="1"/>
</dbReference>
<dbReference type="Proteomes" id="UP000596660">
    <property type="component" value="Unplaced"/>
</dbReference>
<dbReference type="PROSITE" id="PS50011">
    <property type="entry name" value="PROTEIN_KINASE_DOM"/>
    <property type="match status" value="1"/>
</dbReference>
<dbReference type="Gene3D" id="3.30.200.20">
    <property type="entry name" value="Phosphorylase Kinase, domain 1"/>
    <property type="match status" value="1"/>
</dbReference>
<feature type="region of interest" description="Disordered" evidence="7">
    <location>
        <begin position="753"/>
        <end position="797"/>
    </location>
</feature>
<dbReference type="Pfam" id="PF13855">
    <property type="entry name" value="LRR_8"/>
    <property type="match status" value="1"/>
</dbReference>
<evidence type="ECO:0000313" key="10">
    <source>
        <dbReference type="EnsemblPlants" id="AUR62009918-RA:cds"/>
    </source>
</evidence>
<evidence type="ECO:0000256" key="7">
    <source>
        <dbReference type="SAM" id="MobiDB-lite"/>
    </source>
</evidence>
<keyword evidence="2" id="KW-0433">Leucine-rich repeat</keyword>
<dbReference type="GO" id="GO:0016020">
    <property type="term" value="C:membrane"/>
    <property type="evidence" value="ECO:0007669"/>
    <property type="project" value="UniProtKB-SubCell"/>
</dbReference>
<keyword evidence="5 8" id="KW-1133">Transmembrane helix</keyword>
<feature type="compositionally biased region" description="Polar residues" evidence="7">
    <location>
        <begin position="890"/>
        <end position="900"/>
    </location>
</feature>
<dbReference type="GO" id="GO:0004672">
    <property type="term" value="F:protein kinase activity"/>
    <property type="evidence" value="ECO:0007669"/>
    <property type="project" value="InterPro"/>
</dbReference>
<dbReference type="Gramene" id="AUR62009918-RA">
    <property type="protein sequence ID" value="AUR62009918-RA:cds"/>
    <property type="gene ID" value="AUR62009918"/>
</dbReference>
<dbReference type="PANTHER" id="PTHR48007:SF29">
    <property type="entry name" value="POLLEN RECEPTOR-LIKE KINASE 3"/>
    <property type="match status" value="1"/>
</dbReference>
<dbReference type="InterPro" id="IPR013210">
    <property type="entry name" value="LRR_N_plant-typ"/>
</dbReference>
<feature type="domain" description="Protein kinase" evidence="9">
    <location>
        <begin position="396"/>
        <end position="685"/>
    </location>
</feature>
<dbReference type="InterPro" id="IPR000719">
    <property type="entry name" value="Prot_kinase_dom"/>
</dbReference>
<dbReference type="SUPFAM" id="SSF52058">
    <property type="entry name" value="L domain-like"/>
    <property type="match status" value="1"/>
</dbReference>
<dbReference type="Pfam" id="PF08263">
    <property type="entry name" value="LRRNT_2"/>
    <property type="match status" value="1"/>
</dbReference>
<evidence type="ECO:0000256" key="4">
    <source>
        <dbReference type="ARBA" id="ARBA00022737"/>
    </source>
</evidence>
<protein>
    <recommendedName>
        <fullName evidence="9">Protein kinase domain-containing protein</fullName>
    </recommendedName>
</protein>
<dbReference type="Pfam" id="PF00069">
    <property type="entry name" value="Pkinase"/>
    <property type="match status" value="1"/>
</dbReference>
<dbReference type="AlphaFoldDB" id="A0A803LDH9"/>
<reference evidence="10" key="1">
    <citation type="journal article" date="2017" name="Nature">
        <title>The genome of Chenopodium quinoa.</title>
        <authorList>
            <person name="Jarvis D.E."/>
            <person name="Ho Y.S."/>
            <person name="Lightfoot D.J."/>
            <person name="Schmoeckel S.M."/>
            <person name="Li B."/>
            <person name="Borm T.J.A."/>
            <person name="Ohyanagi H."/>
            <person name="Mineta K."/>
            <person name="Michell C.T."/>
            <person name="Saber N."/>
            <person name="Kharbatia N.M."/>
            <person name="Rupper R.R."/>
            <person name="Sharp A.R."/>
            <person name="Dally N."/>
            <person name="Boughton B.A."/>
            <person name="Woo Y.H."/>
            <person name="Gao G."/>
            <person name="Schijlen E.G.W.M."/>
            <person name="Guo X."/>
            <person name="Momin A.A."/>
            <person name="Negrao S."/>
            <person name="Al-Babili S."/>
            <person name="Gehring C."/>
            <person name="Roessner U."/>
            <person name="Jung C."/>
            <person name="Murphy K."/>
            <person name="Arold S.T."/>
            <person name="Gojobori T."/>
            <person name="van der Linden C.G."/>
            <person name="van Loo E.N."/>
            <person name="Jellen E.N."/>
            <person name="Maughan P.J."/>
            <person name="Tester M."/>
        </authorList>
    </citation>
    <scope>NUCLEOTIDE SEQUENCE [LARGE SCALE GENOMIC DNA]</scope>
    <source>
        <strain evidence="10">cv. PI 614886</strain>
    </source>
</reference>
<reference evidence="10" key="2">
    <citation type="submission" date="2021-03" db="UniProtKB">
        <authorList>
            <consortium name="EnsemblPlants"/>
        </authorList>
    </citation>
    <scope>IDENTIFICATION</scope>
</reference>
<evidence type="ECO:0000259" key="9">
    <source>
        <dbReference type="PROSITE" id="PS50011"/>
    </source>
</evidence>
<evidence type="ECO:0000256" key="8">
    <source>
        <dbReference type="SAM" id="Phobius"/>
    </source>
</evidence>
<feature type="compositionally biased region" description="Low complexity" evidence="7">
    <location>
        <begin position="335"/>
        <end position="347"/>
    </location>
</feature>
<keyword evidence="4" id="KW-0677">Repeat</keyword>
<dbReference type="Gene3D" id="1.10.510.10">
    <property type="entry name" value="Transferase(Phosphotransferase) domain 1"/>
    <property type="match status" value="1"/>
</dbReference>
<feature type="compositionally biased region" description="Low complexity" evidence="7">
    <location>
        <begin position="768"/>
        <end position="777"/>
    </location>
</feature>
<dbReference type="InterPro" id="IPR046959">
    <property type="entry name" value="PRK1-6/SRF4-like"/>
</dbReference>
<evidence type="ECO:0000256" key="5">
    <source>
        <dbReference type="ARBA" id="ARBA00022989"/>
    </source>
</evidence>
<feature type="region of interest" description="Disordered" evidence="7">
    <location>
        <begin position="835"/>
        <end position="900"/>
    </location>
</feature>
<feature type="transmembrane region" description="Helical" evidence="8">
    <location>
        <begin position="253"/>
        <end position="277"/>
    </location>
</feature>
<evidence type="ECO:0000256" key="2">
    <source>
        <dbReference type="ARBA" id="ARBA00022614"/>
    </source>
</evidence>
<evidence type="ECO:0000256" key="3">
    <source>
        <dbReference type="ARBA" id="ARBA00022692"/>
    </source>
</evidence>
<dbReference type="InterPro" id="IPR001611">
    <property type="entry name" value="Leu-rich_rpt"/>
</dbReference>
<organism evidence="10 11">
    <name type="scientific">Chenopodium quinoa</name>
    <name type="common">Quinoa</name>
    <dbReference type="NCBI Taxonomy" id="63459"/>
    <lineage>
        <taxon>Eukaryota</taxon>
        <taxon>Viridiplantae</taxon>
        <taxon>Streptophyta</taxon>
        <taxon>Embryophyta</taxon>
        <taxon>Tracheophyta</taxon>
        <taxon>Spermatophyta</taxon>
        <taxon>Magnoliopsida</taxon>
        <taxon>eudicotyledons</taxon>
        <taxon>Gunneridae</taxon>
        <taxon>Pentapetalae</taxon>
        <taxon>Caryophyllales</taxon>
        <taxon>Chenopodiaceae</taxon>
        <taxon>Chenopodioideae</taxon>
        <taxon>Atripliceae</taxon>
        <taxon>Chenopodium</taxon>
    </lineage>
</organism>
<dbReference type="Pfam" id="PF00560">
    <property type="entry name" value="LRR_1"/>
    <property type="match status" value="1"/>
</dbReference>
<evidence type="ECO:0000256" key="1">
    <source>
        <dbReference type="ARBA" id="ARBA00004370"/>
    </source>
</evidence>
<feature type="compositionally biased region" description="Low complexity" evidence="7">
    <location>
        <begin position="359"/>
        <end position="371"/>
    </location>
</feature>
<feature type="region of interest" description="Disordered" evidence="7">
    <location>
        <begin position="288"/>
        <end position="378"/>
    </location>
</feature>
<evidence type="ECO:0000313" key="11">
    <source>
        <dbReference type="Proteomes" id="UP000596660"/>
    </source>
</evidence>
<name>A0A803LDH9_CHEQI</name>
<dbReference type="GO" id="GO:0005524">
    <property type="term" value="F:ATP binding"/>
    <property type="evidence" value="ECO:0007669"/>
    <property type="project" value="InterPro"/>
</dbReference>
<feature type="compositionally biased region" description="Low complexity" evidence="7">
    <location>
        <begin position="294"/>
        <end position="312"/>
    </location>
</feature>
<accession>A0A803LDH9</accession>
<dbReference type="EnsemblPlants" id="AUR62009918-RA">
    <property type="protein sequence ID" value="AUR62009918-RA:cds"/>
    <property type="gene ID" value="AUR62009918"/>
</dbReference>
<keyword evidence="11" id="KW-1185">Reference proteome</keyword>
<comment type="subcellular location">
    <subcellularLocation>
        <location evidence="1">Membrane</location>
    </subcellularLocation>
</comment>